<evidence type="ECO:0000313" key="4">
    <source>
        <dbReference type="WBParaSite" id="jg5694"/>
    </source>
</evidence>
<dbReference type="AlphaFoldDB" id="A0A915EGN4"/>
<evidence type="ECO:0000256" key="1">
    <source>
        <dbReference type="SAM" id="Coils"/>
    </source>
</evidence>
<feature type="compositionally biased region" description="Low complexity" evidence="2">
    <location>
        <begin position="110"/>
        <end position="127"/>
    </location>
</feature>
<sequence length="148" mass="16014">MVSEEELESELARLRLNADNLANCLGSLLKRIEELETEGVSATARKTSFISTIESPNMKRALMDANSDGSETSTKREFITVDPVTGRKKRTTVTEHVIRATRVYSNNNITSPSSAKPTSSASSPLSPVQTNASAQEMHENNDVAGTVS</sequence>
<feature type="region of interest" description="Disordered" evidence="2">
    <location>
        <begin position="104"/>
        <end position="148"/>
    </location>
</feature>
<reference evidence="4" key="1">
    <citation type="submission" date="2022-11" db="UniProtKB">
        <authorList>
            <consortium name="WormBaseParasite"/>
        </authorList>
    </citation>
    <scope>IDENTIFICATION</scope>
</reference>
<proteinExistence type="predicted"/>
<keyword evidence="1" id="KW-0175">Coiled coil</keyword>
<feature type="coiled-coil region" evidence="1">
    <location>
        <begin position="4"/>
        <end position="38"/>
    </location>
</feature>
<dbReference type="WBParaSite" id="jg5694">
    <property type="protein sequence ID" value="jg5694"/>
    <property type="gene ID" value="jg5694"/>
</dbReference>
<evidence type="ECO:0000313" key="3">
    <source>
        <dbReference type="Proteomes" id="UP000887574"/>
    </source>
</evidence>
<dbReference type="Proteomes" id="UP000887574">
    <property type="component" value="Unplaced"/>
</dbReference>
<protein>
    <submittedName>
        <fullName evidence="4">Uncharacterized protein</fullName>
    </submittedName>
</protein>
<organism evidence="3 4">
    <name type="scientific">Ditylenchus dipsaci</name>
    <dbReference type="NCBI Taxonomy" id="166011"/>
    <lineage>
        <taxon>Eukaryota</taxon>
        <taxon>Metazoa</taxon>
        <taxon>Ecdysozoa</taxon>
        <taxon>Nematoda</taxon>
        <taxon>Chromadorea</taxon>
        <taxon>Rhabditida</taxon>
        <taxon>Tylenchina</taxon>
        <taxon>Tylenchomorpha</taxon>
        <taxon>Sphaerularioidea</taxon>
        <taxon>Anguinidae</taxon>
        <taxon>Anguininae</taxon>
        <taxon>Ditylenchus</taxon>
    </lineage>
</organism>
<evidence type="ECO:0000256" key="2">
    <source>
        <dbReference type="SAM" id="MobiDB-lite"/>
    </source>
</evidence>
<keyword evidence="3" id="KW-1185">Reference proteome</keyword>
<accession>A0A915EGN4</accession>
<name>A0A915EGN4_9BILA</name>